<protein>
    <submittedName>
        <fullName evidence="1">Uncharacterized protein</fullName>
    </submittedName>
</protein>
<sequence>MAETAKDTDEVLRIVKNTEGRVMAFALFRAYDIGAPSLGRILFDENGYWIYDGEDLSINEQEQMAGFILKTFYNPGNVIEAP</sequence>
<name>A0ABW3AQW4_9SPHI</name>
<comment type="caution">
    <text evidence="1">The sequence shown here is derived from an EMBL/GenBank/DDBJ whole genome shotgun (WGS) entry which is preliminary data.</text>
</comment>
<keyword evidence="2" id="KW-1185">Reference proteome</keyword>
<organism evidence="1 2">
    <name type="scientific">Mucilaginibacter litoreus</name>
    <dbReference type="NCBI Taxonomy" id="1048221"/>
    <lineage>
        <taxon>Bacteria</taxon>
        <taxon>Pseudomonadati</taxon>
        <taxon>Bacteroidota</taxon>
        <taxon>Sphingobacteriia</taxon>
        <taxon>Sphingobacteriales</taxon>
        <taxon>Sphingobacteriaceae</taxon>
        <taxon>Mucilaginibacter</taxon>
    </lineage>
</organism>
<gene>
    <name evidence="1" type="ORF">ACFQZX_07460</name>
</gene>
<evidence type="ECO:0000313" key="1">
    <source>
        <dbReference type="EMBL" id="MFD0793451.1"/>
    </source>
</evidence>
<proteinExistence type="predicted"/>
<evidence type="ECO:0000313" key="2">
    <source>
        <dbReference type="Proteomes" id="UP001597010"/>
    </source>
</evidence>
<accession>A0ABW3AQW4</accession>
<reference evidence="2" key="1">
    <citation type="journal article" date="2019" name="Int. J. Syst. Evol. Microbiol.">
        <title>The Global Catalogue of Microorganisms (GCM) 10K type strain sequencing project: providing services to taxonomists for standard genome sequencing and annotation.</title>
        <authorList>
            <consortium name="The Broad Institute Genomics Platform"/>
            <consortium name="The Broad Institute Genome Sequencing Center for Infectious Disease"/>
            <person name="Wu L."/>
            <person name="Ma J."/>
        </authorList>
    </citation>
    <scope>NUCLEOTIDE SEQUENCE [LARGE SCALE GENOMIC DNA]</scope>
    <source>
        <strain evidence="2">CCUG 61484</strain>
    </source>
</reference>
<dbReference type="Proteomes" id="UP001597010">
    <property type="component" value="Unassembled WGS sequence"/>
</dbReference>
<dbReference type="EMBL" id="JBHTHZ010000003">
    <property type="protein sequence ID" value="MFD0793451.1"/>
    <property type="molecule type" value="Genomic_DNA"/>
</dbReference>